<gene>
    <name evidence="1" type="ORF">GH714_033446</name>
</gene>
<dbReference type="PANTHER" id="PTHR33137:SF4">
    <property type="entry name" value="MEDIATOR OF RNA POLYMERASE II TRANSCRIPTION SUBUNIT 15A-RELATED"/>
    <property type="match status" value="1"/>
</dbReference>
<comment type="caution">
    <text evidence="1">The sequence shown here is derived from an EMBL/GenBank/DDBJ whole genome shotgun (WGS) entry which is preliminary data.</text>
</comment>
<evidence type="ECO:0000313" key="2">
    <source>
        <dbReference type="Proteomes" id="UP000467840"/>
    </source>
</evidence>
<sequence length="399" mass="46473">MQQNQLIGQQYNFGDMQQQQRRLLGQHNNDQNLQQQQQVMAQQHNLLIMHQQQLGSQSNVSGLQHQQQQHLLGTQPDNSSMQTNQHSVCMLQQPKVPWLQETAINLLPTQGQQSQSQLPQQQLMSQIQSLPTQFQQQLVLQEQSNPLQQDLQPRLQASSQAPASLLQQQIVIDQQKQLYQSQRPLPETSSTSLDLTAQTIHANGGDWQEEVYQKIKDMKEMYLPELNVIYQKLATKLQQHDSLQQQRKSVDLEKIKMFKTLLERIIAFLQVSKHDISPRFKEKLGSYEKQIINFVNKVDFVTVDCVNEVDARQVFKYAVNKDGKSTKLSYPVKNFHNNRFIQRMREKDTVPVAEPAMDLRDWEFTCNLIHDNELSTRLLRSRAENANNFMEADGYRSWE</sequence>
<evidence type="ECO:0008006" key="3">
    <source>
        <dbReference type="Google" id="ProtNLM"/>
    </source>
</evidence>
<accession>A0A6A6NE50</accession>
<dbReference type="InterPro" id="IPR044661">
    <property type="entry name" value="MED15a/b/c-like"/>
</dbReference>
<keyword evidence="2" id="KW-1185">Reference proteome</keyword>
<dbReference type="AlphaFoldDB" id="A0A6A6NE50"/>
<dbReference type="GO" id="GO:0003713">
    <property type="term" value="F:transcription coactivator activity"/>
    <property type="evidence" value="ECO:0007669"/>
    <property type="project" value="InterPro"/>
</dbReference>
<dbReference type="PANTHER" id="PTHR33137">
    <property type="entry name" value="MEDIATOR OF RNA POLYMERASE II TRANSCRIPTION SUBUNIT 15A-RELATED"/>
    <property type="match status" value="1"/>
</dbReference>
<evidence type="ECO:0000313" key="1">
    <source>
        <dbReference type="EMBL" id="KAF2323099.1"/>
    </source>
</evidence>
<dbReference type="Proteomes" id="UP000467840">
    <property type="component" value="Chromosome 11"/>
</dbReference>
<reference evidence="1 2" key="1">
    <citation type="journal article" date="2020" name="Mol. Plant">
        <title>The Chromosome-Based Rubber Tree Genome Provides New Insights into Spurge Genome Evolution and Rubber Biosynthesis.</title>
        <authorList>
            <person name="Liu J."/>
            <person name="Shi C."/>
            <person name="Shi C.C."/>
            <person name="Li W."/>
            <person name="Zhang Q.J."/>
            <person name="Zhang Y."/>
            <person name="Li K."/>
            <person name="Lu H.F."/>
            <person name="Shi C."/>
            <person name="Zhu S.T."/>
            <person name="Xiao Z.Y."/>
            <person name="Nan H."/>
            <person name="Yue Y."/>
            <person name="Zhu X.G."/>
            <person name="Wu Y."/>
            <person name="Hong X.N."/>
            <person name="Fan G.Y."/>
            <person name="Tong Y."/>
            <person name="Zhang D."/>
            <person name="Mao C.L."/>
            <person name="Liu Y.L."/>
            <person name="Hao S.J."/>
            <person name="Liu W.Q."/>
            <person name="Lv M.Q."/>
            <person name="Zhang H.B."/>
            <person name="Liu Y."/>
            <person name="Hu-Tang G.R."/>
            <person name="Wang J.P."/>
            <person name="Wang J.H."/>
            <person name="Sun Y.H."/>
            <person name="Ni S.B."/>
            <person name="Chen W.B."/>
            <person name="Zhang X.C."/>
            <person name="Jiao Y.N."/>
            <person name="Eichler E.E."/>
            <person name="Li G.H."/>
            <person name="Liu X."/>
            <person name="Gao L.Z."/>
        </authorList>
    </citation>
    <scope>NUCLEOTIDE SEQUENCE [LARGE SCALE GENOMIC DNA]</scope>
    <source>
        <strain evidence="2">cv. GT1</strain>
        <tissue evidence="1">Leaf</tissue>
    </source>
</reference>
<organism evidence="1 2">
    <name type="scientific">Hevea brasiliensis</name>
    <name type="common">Para rubber tree</name>
    <name type="synonym">Siphonia brasiliensis</name>
    <dbReference type="NCBI Taxonomy" id="3981"/>
    <lineage>
        <taxon>Eukaryota</taxon>
        <taxon>Viridiplantae</taxon>
        <taxon>Streptophyta</taxon>
        <taxon>Embryophyta</taxon>
        <taxon>Tracheophyta</taxon>
        <taxon>Spermatophyta</taxon>
        <taxon>Magnoliopsida</taxon>
        <taxon>eudicotyledons</taxon>
        <taxon>Gunneridae</taxon>
        <taxon>Pentapetalae</taxon>
        <taxon>rosids</taxon>
        <taxon>fabids</taxon>
        <taxon>Malpighiales</taxon>
        <taxon>Euphorbiaceae</taxon>
        <taxon>Crotonoideae</taxon>
        <taxon>Micrandreae</taxon>
        <taxon>Hevea</taxon>
    </lineage>
</organism>
<name>A0A6A6NE50_HEVBR</name>
<dbReference type="EMBL" id="JAAGAX010000002">
    <property type="protein sequence ID" value="KAF2323099.1"/>
    <property type="molecule type" value="Genomic_DNA"/>
</dbReference>
<dbReference type="GO" id="GO:0031490">
    <property type="term" value="F:chromatin DNA binding"/>
    <property type="evidence" value="ECO:0007669"/>
    <property type="project" value="InterPro"/>
</dbReference>
<proteinExistence type="predicted"/>
<protein>
    <recommendedName>
        <fullName evidence="3">Mediator complex subunit 15 KIX domain-containing protein</fullName>
    </recommendedName>
</protein>